<dbReference type="EMBL" id="LPWG01000014">
    <property type="protein sequence ID" value="ODR97961.1"/>
    <property type="molecule type" value="Genomic_DNA"/>
</dbReference>
<dbReference type="RefSeq" id="WP_069438289.1">
    <property type="nucleotide sequence ID" value="NZ_LPWG01000014.1"/>
</dbReference>
<keyword evidence="10" id="KW-1185">Reference proteome</keyword>
<protein>
    <submittedName>
        <fullName evidence="9">Two-component system response regulator</fullName>
    </submittedName>
</protein>
<dbReference type="InterPro" id="IPR000792">
    <property type="entry name" value="Tscrpt_reg_LuxR_C"/>
</dbReference>
<feature type="domain" description="Response regulatory" evidence="8">
    <location>
        <begin position="6"/>
        <end position="120"/>
    </location>
</feature>
<dbReference type="PRINTS" id="PR00038">
    <property type="entry name" value="HTHLUXR"/>
</dbReference>
<evidence type="ECO:0000256" key="6">
    <source>
        <dbReference type="PROSITE-ProRule" id="PRU00169"/>
    </source>
</evidence>
<evidence type="ECO:0000259" key="8">
    <source>
        <dbReference type="PROSITE" id="PS50110"/>
    </source>
</evidence>
<dbReference type="SUPFAM" id="SSF52172">
    <property type="entry name" value="CheY-like"/>
    <property type="match status" value="1"/>
</dbReference>
<keyword evidence="5" id="KW-0804">Transcription</keyword>
<dbReference type="GO" id="GO:0000160">
    <property type="term" value="P:phosphorelay signal transduction system"/>
    <property type="evidence" value="ECO:0007669"/>
    <property type="project" value="UniProtKB-KW"/>
</dbReference>
<dbReference type="NCBIfam" id="NF006900">
    <property type="entry name" value="PRK09390.1"/>
    <property type="match status" value="1"/>
</dbReference>
<name>A0A1E3VXG4_9HYPH</name>
<accession>A0A1E3VXG4</accession>
<sequence length="208" mass="22336">MPVNPVVHIVDDDEAVRQSLAFMLGSAGFPVRLYESAQLFLEAVDPMQCGCLITDVRMPDMTGIELLGRIKDKIPFLPAIVITGHGDIPLAVEAMKAGAVDFIEKPFDEEVLLKAVEAALERATGEGADQMQEVLSRLASLSERERQVLEGLVAGQANKVIAAAYGISPRTVEVYRANVMSKMQANSLPDLVRMALLAHIGPPAGASE</sequence>
<gene>
    <name evidence="9" type="primary">fixJ</name>
    <name evidence="9" type="ORF">AUC68_10625</name>
</gene>
<dbReference type="SMART" id="SM00421">
    <property type="entry name" value="HTH_LUXR"/>
    <property type="match status" value="1"/>
</dbReference>
<dbReference type="PROSITE" id="PS00622">
    <property type="entry name" value="HTH_LUXR_1"/>
    <property type="match status" value="1"/>
</dbReference>
<evidence type="ECO:0000313" key="9">
    <source>
        <dbReference type="EMBL" id="ODR97961.1"/>
    </source>
</evidence>
<evidence type="ECO:0000256" key="5">
    <source>
        <dbReference type="ARBA" id="ARBA00023163"/>
    </source>
</evidence>
<proteinExistence type="predicted"/>
<dbReference type="STRING" id="1774968.AUC68_10625"/>
<reference evidence="9 10" key="1">
    <citation type="journal article" date="2016" name="Environ. Microbiol.">
        <title>New Methyloceanibacter diversity from North Sea sediments includes methanotroph containing solely the soluble methane monooxygenase.</title>
        <authorList>
            <person name="Vekeman B."/>
            <person name="Kerckhof F.M."/>
            <person name="Cremers G."/>
            <person name="de Vos P."/>
            <person name="Vandamme P."/>
            <person name="Boon N."/>
            <person name="Op den Camp H.J."/>
            <person name="Heylen K."/>
        </authorList>
    </citation>
    <scope>NUCLEOTIDE SEQUENCE [LARGE SCALE GENOMIC DNA]</scope>
    <source>
        <strain evidence="9 10">R-67174</strain>
    </source>
</reference>
<feature type="modified residue" description="4-aspartylphosphate" evidence="6">
    <location>
        <position position="55"/>
    </location>
</feature>
<dbReference type="GO" id="GO:0006355">
    <property type="term" value="P:regulation of DNA-templated transcription"/>
    <property type="evidence" value="ECO:0007669"/>
    <property type="project" value="InterPro"/>
</dbReference>
<dbReference type="Gene3D" id="1.10.10.10">
    <property type="entry name" value="Winged helix-like DNA-binding domain superfamily/Winged helix DNA-binding domain"/>
    <property type="match status" value="1"/>
</dbReference>
<dbReference type="Pfam" id="PF00072">
    <property type="entry name" value="Response_reg"/>
    <property type="match status" value="1"/>
</dbReference>
<dbReference type="Pfam" id="PF00196">
    <property type="entry name" value="GerE"/>
    <property type="match status" value="1"/>
</dbReference>
<comment type="caution">
    <text evidence="9">The sequence shown here is derived from an EMBL/GenBank/DDBJ whole genome shotgun (WGS) entry which is preliminary data.</text>
</comment>
<organism evidence="9 10">
    <name type="scientific">Methyloceanibacter methanicus</name>
    <dbReference type="NCBI Taxonomy" id="1774968"/>
    <lineage>
        <taxon>Bacteria</taxon>
        <taxon>Pseudomonadati</taxon>
        <taxon>Pseudomonadota</taxon>
        <taxon>Alphaproteobacteria</taxon>
        <taxon>Hyphomicrobiales</taxon>
        <taxon>Hyphomicrobiaceae</taxon>
        <taxon>Methyloceanibacter</taxon>
    </lineage>
</organism>
<dbReference type="PROSITE" id="PS50043">
    <property type="entry name" value="HTH_LUXR_2"/>
    <property type="match status" value="1"/>
</dbReference>
<feature type="domain" description="HTH luxR-type" evidence="7">
    <location>
        <begin position="134"/>
        <end position="199"/>
    </location>
</feature>
<keyword evidence="4" id="KW-0238">DNA-binding</keyword>
<evidence type="ECO:0000256" key="4">
    <source>
        <dbReference type="ARBA" id="ARBA00023125"/>
    </source>
</evidence>
<evidence type="ECO:0000256" key="2">
    <source>
        <dbReference type="ARBA" id="ARBA00023012"/>
    </source>
</evidence>
<dbReference type="OrthoDB" id="9782655at2"/>
<dbReference type="SMART" id="SM00448">
    <property type="entry name" value="REC"/>
    <property type="match status" value="1"/>
</dbReference>
<dbReference type="SUPFAM" id="SSF46894">
    <property type="entry name" value="C-terminal effector domain of the bipartite response regulators"/>
    <property type="match status" value="1"/>
</dbReference>
<keyword evidence="3" id="KW-0805">Transcription regulation</keyword>
<dbReference type="FunFam" id="3.40.50.2300:FF:000018">
    <property type="entry name" value="DNA-binding transcriptional regulator NtrC"/>
    <property type="match status" value="1"/>
</dbReference>
<dbReference type="InterPro" id="IPR036388">
    <property type="entry name" value="WH-like_DNA-bd_sf"/>
</dbReference>
<dbReference type="InterPro" id="IPR016032">
    <property type="entry name" value="Sig_transdc_resp-reg_C-effctor"/>
</dbReference>
<dbReference type="GO" id="GO:0003677">
    <property type="term" value="F:DNA binding"/>
    <property type="evidence" value="ECO:0007669"/>
    <property type="project" value="UniProtKB-KW"/>
</dbReference>
<dbReference type="AlphaFoldDB" id="A0A1E3VXG4"/>
<dbReference type="PANTHER" id="PTHR44688:SF16">
    <property type="entry name" value="DNA-BINDING TRANSCRIPTIONAL ACTIVATOR DEVR_DOSR"/>
    <property type="match status" value="1"/>
</dbReference>
<keyword evidence="2" id="KW-0902">Two-component regulatory system</keyword>
<evidence type="ECO:0000313" key="10">
    <source>
        <dbReference type="Proteomes" id="UP000094501"/>
    </source>
</evidence>
<dbReference type="CDD" id="cd17537">
    <property type="entry name" value="REC_FixJ"/>
    <property type="match status" value="1"/>
</dbReference>
<evidence type="ECO:0000256" key="3">
    <source>
        <dbReference type="ARBA" id="ARBA00023015"/>
    </source>
</evidence>
<evidence type="ECO:0000256" key="1">
    <source>
        <dbReference type="ARBA" id="ARBA00022553"/>
    </source>
</evidence>
<dbReference type="PANTHER" id="PTHR44688">
    <property type="entry name" value="DNA-BINDING TRANSCRIPTIONAL ACTIVATOR DEVR_DOSR"/>
    <property type="match status" value="1"/>
</dbReference>
<dbReference type="Proteomes" id="UP000094501">
    <property type="component" value="Unassembled WGS sequence"/>
</dbReference>
<evidence type="ECO:0000259" key="7">
    <source>
        <dbReference type="PROSITE" id="PS50043"/>
    </source>
</evidence>
<dbReference type="InterPro" id="IPR011006">
    <property type="entry name" value="CheY-like_superfamily"/>
</dbReference>
<dbReference type="CDD" id="cd06170">
    <property type="entry name" value="LuxR_C_like"/>
    <property type="match status" value="1"/>
</dbReference>
<dbReference type="PROSITE" id="PS50110">
    <property type="entry name" value="RESPONSE_REGULATORY"/>
    <property type="match status" value="1"/>
</dbReference>
<dbReference type="InterPro" id="IPR001789">
    <property type="entry name" value="Sig_transdc_resp-reg_receiver"/>
</dbReference>
<dbReference type="Gene3D" id="3.40.50.2300">
    <property type="match status" value="1"/>
</dbReference>
<keyword evidence="1 6" id="KW-0597">Phosphoprotein</keyword>